<dbReference type="Proteomes" id="UP000000503">
    <property type="component" value="Chromosome"/>
</dbReference>
<dbReference type="Pfam" id="PF02518">
    <property type="entry name" value="HATPase_c"/>
    <property type="match status" value="1"/>
</dbReference>
<feature type="domain" description="Histidine kinase" evidence="5">
    <location>
        <begin position="404"/>
        <end position="598"/>
    </location>
</feature>
<dbReference type="SMART" id="SM00065">
    <property type="entry name" value="GAF"/>
    <property type="match status" value="2"/>
</dbReference>
<dbReference type="PROSITE" id="PS50109">
    <property type="entry name" value="HIS_KIN"/>
    <property type="match status" value="1"/>
</dbReference>
<organism evidence="6 7">
    <name type="scientific">Gracilinema caldarium (strain ATCC 51460 / DSM 7334 / H1)</name>
    <name type="common">Treponema caldarium</name>
    <dbReference type="NCBI Taxonomy" id="744872"/>
    <lineage>
        <taxon>Bacteria</taxon>
        <taxon>Pseudomonadati</taxon>
        <taxon>Spirochaetota</taxon>
        <taxon>Spirochaetia</taxon>
        <taxon>Spirochaetales</taxon>
        <taxon>Breznakiellaceae</taxon>
        <taxon>Gracilinema</taxon>
    </lineage>
</organism>
<keyword evidence="4" id="KW-1133">Transmembrane helix</keyword>
<dbReference type="GO" id="GO:0016020">
    <property type="term" value="C:membrane"/>
    <property type="evidence" value="ECO:0007669"/>
    <property type="project" value="InterPro"/>
</dbReference>
<dbReference type="KEGG" id="scd:Spica_2131"/>
<keyword evidence="7" id="KW-1185">Reference proteome</keyword>
<dbReference type="InterPro" id="IPR003594">
    <property type="entry name" value="HATPase_dom"/>
</dbReference>
<dbReference type="HOGENOM" id="CLU_448281_0_0_12"/>
<accession>F8F0W8</accession>
<name>F8F0W8_GRAC1</name>
<dbReference type="InterPro" id="IPR005467">
    <property type="entry name" value="His_kinase_dom"/>
</dbReference>
<protein>
    <submittedName>
        <fullName evidence="6">GAF sensor signal transduction histidine kinase</fullName>
    </submittedName>
</protein>
<dbReference type="GO" id="GO:0000155">
    <property type="term" value="F:phosphorelay sensor kinase activity"/>
    <property type="evidence" value="ECO:0007669"/>
    <property type="project" value="InterPro"/>
</dbReference>
<dbReference type="Gene3D" id="1.20.5.1930">
    <property type="match status" value="1"/>
</dbReference>
<evidence type="ECO:0000256" key="2">
    <source>
        <dbReference type="ARBA" id="ARBA00022777"/>
    </source>
</evidence>
<keyword evidence="3" id="KW-0902">Two-component regulatory system</keyword>
<dbReference type="InterPro" id="IPR050482">
    <property type="entry name" value="Sensor_HK_TwoCompSys"/>
</dbReference>
<dbReference type="PANTHER" id="PTHR24421">
    <property type="entry name" value="NITRATE/NITRITE SENSOR PROTEIN NARX-RELATED"/>
    <property type="match status" value="1"/>
</dbReference>
<evidence type="ECO:0000256" key="1">
    <source>
        <dbReference type="ARBA" id="ARBA00022679"/>
    </source>
</evidence>
<dbReference type="STRING" id="744872.Spica_2131"/>
<dbReference type="InterPro" id="IPR003018">
    <property type="entry name" value="GAF"/>
</dbReference>
<dbReference type="SMART" id="SM00387">
    <property type="entry name" value="HATPase_c"/>
    <property type="match status" value="1"/>
</dbReference>
<dbReference type="InterPro" id="IPR036890">
    <property type="entry name" value="HATPase_C_sf"/>
</dbReference>
<dbReference type="Pfam" id="PF01590">
    <property type="entry name" value="GAF"/>
    <property type="match status" value="1"/>
</dbReference>
<evidence type="ECO:0000256" key="3">
    <source>
        <dbReference type="ARBA" id="ARBA00023012"/>
    </source>
</evidence>
<dbReference type="CDD" id="cd16917">
    <property type="entry name" value="HATPase_UhpB-NarQ-NarX-like"/>
    <property type="match status" value="1"/>
</dbReference>
<dbReference type="GO" id="GO:0046983">
    <property type="term" value="F:protein dimerization activity"/>
    <property type="evidence" value="ECO:0007669"/>
    <property type="project" value="InterPro"/>
</dbReference>
<dbReference type="EMBL" id="CP002868">
    <property type="protein sequence ID" value="AEJ20254.1"/>
    <property type="molecule type" value="Genomic_DNA"/>
</dbReference>
<dbReference type="RefSeq" id="WP_013969542.1">
    <property type="nucleotide sequence ID" value="NC_015732.1"/>
</dbReference>
<evidence type="ECO:0000259" key="5">
    <source>
        <dbReference type="PROSITE" id="PS50109"/>
    </source>
</evidence>
<dbReference type="Pfam" id="PF13185">
    <property type="entry name" value="GAF_2"/>
    <property type="match status" value="1"/>
</dbReference>
<dbReference type="AlphaFoldDB" id="F8F0W8"/>
<keyword evidence="4" id="KW-0472">Membrane</keyword>
<dbReference type="Gene3D" id="3.30.565.10">
    <property type="entry name" value="Histidine kinase-like ATPase, C-terminal domain"/>
    <property type="match status" value="1"/>
</dbReference>
<dbReference type="OrthoDB" id="199946at2"/>
<dbReference type="InterPro" id="IPR011712">
    <property type="entry name" value="Sig_transdc_His_kin_sub3_dim/P"/>
</dbReference>
<keyword evidence="1" id="KW-0808">Transferase</keyword>
<reference evidence="7" key="1">
    <citation type="journal article" date="2013" name="Stand. Genomic Sci.">
        <title>Genome sequence of the thermophilic fresh-water bacterium Spirochaeta caldaria type strain (H1(T)), reclassification of Spirochaeta caldaria, Spirochaeta stenostrepta, and Spirochaeta zuelzerae in the genus Treponema as Treponema caldaria comb. nov., Treponema stenostrepta comb. nov., and Treponema zuelzerae comb. nov., and emendation of the genus Treponema.</title>
        <authorList>
            <person name="Abt B."/>
            <person name="Goker M."/>
            <person name="Scheuner C."/>
            <person name="Han C."/>
            <person name="Lu M."/>
            <person name="Misra M."/>
            <person name="Lapidus A."/>
            <person name="Nolan M."/>
            <person name="Lucas S."/>
            <person name="Hammon N."/>
            <person name="Deshpande S."/>
            <person name="Cheng J.F."/>
            <person name="Tapia R."/>
            <person name="Goodwin L.A."/>
            <person name="Pitluck S."/>
            <person name="Liolios K."/>
            <person name="Pagani I."/>
            <person name="Ivanova N."/>
            <person name="Mavromatis K."/>
            <person name="Mikhailova N."/>
            <person name="Huntemann M."/>
            <person name="Pati A."/>
            <person name="Chen A."/>
            <person name="Palaniappan K."/>
            <person name="Land M."/>
            <person name="Hauser L."/>
            <person name="Jeffries C.D."/>
            <person name="Rohde M."/>
            <person name="Spring S."/>
            <person name="Gronow S."/>
            <person name="Detter J.C."/>
            <person name="Bristow J."/>
            <person name="Eisen J.A."/>
            <person name="Markowitz V."/>
            <person name="Hugenholtz P."/>
            <person name="Kyrpides N.C."/>
            <person name="Woyke T."/>
            <person name="Klenk H.P."/>
        </authorList>
    </citation>
    <scope>NUCLEOTIDE SEQUENCE</scope>
    <source>
        <strain evidence="7">ATCC 51460 / DSM 7334 / H1</strain>
    </source>
</reference>
<dbReference type="SUPFAM" id="SSF55781">
    <property type="entry name" value="GAF domain-like"/>
    <property type="match status" value="2"/>
</dbReference>
<dbReference type="InterPro" id="IPR029016">
    <property type="entry name" value="GAF-like_dom_sf"/>
</dbReference>
<gene>
    <name evidence="6" type="ordered locus">Spica_2131</name>
</gene>
<evidence type="ECO:0000256" key="4">
    <source>
        <dbReference type="SAM" id="Phobius"/>
    </source>
</evidence>
<proteinExistence type="predicted"/>
<keyword evidence="4" id="KW-0812">Transmembrane</keyword>
<dbReference type="SUPFAM" id="SSF55874">
    <property type="entry name" value="ATPase domain of HSP90 chaperone/DNA topoisomerase II/histidine kinase"/>
    <property type="match status" value="1"/>
</dbReference>
<sequence>MRPPRDGQRELKRTFQAQFKQLEARIASAESLQEIIRMINAQVPLDKLLHRAVQLAAHRQGAGACVLHQFDMKNEVVVQVASFGMEGIFQDKLTRPFSQLTISGGGGYLEALERHIPIYQNYPPYPERVVEIKNDPHIPDAIKAERIALRTRYAASFAVPIYLQNVLYGGMVFYYREPQQFREDQIQLGLAFGEQISVALQNAYLVKEMEQRQRVAEGFRDIVRKINSTESLQEVLNFIVEKTEDILECQCAALYTCEGRDIQLQALRGTFPVDVSTVVTHYGEGVIGRAIAEKRQFIITDVSDIKLAPSASEIDETHPIYLDPIHQQLDACITSRFKAVMALPLISQDHSYGALAFYYTEPHRFDQYELDLTEVFASQAVLAIENAMLRKQAAQVAAHAERDRLARDLHDSVSQSLFSANLIAQSLQKLWKTMPEKALDELANLQKLTRGAQSEMRALLFELRPQALETADLQDLTGHVISAFSGKTLIPVESSVEITGPIPLQVKLVVYRIIQEALNNIAKHAKARKVWLNLRGNAHCLSLHIQDDGVGFALQHLKKPGLGLSIMDERAKLVGGYLVISSEPGKGSRITFTWTEEDHGASDSGHDCG</sequence>
<dbReference type="Pfam" id="PF07730">
    <property type="entry name" value="HisKA_3"/>
    <property type="match status" value="1"/>
</dbReference>
<dbReference type="Gene3D" id="3.30.450.40">
    <property type="match status" value="2"/>
</dbReference>
<evidence type="ECO:0000313" key="6">
    <source>
        <dbReference type="EMBL" id="AEJ20254.1"/>
    </source>
</evidence>
<dbReference type="eggNOG" id="COG4585">
    <property type="taxonomic scope" value="Bacteria"/>
</dbReference>
<keyword evidence="2 6" id="KW-0418">Kinase</keyword>
<evidence type="ECO:0000313" key="7">
    <source>
        <dbReference type="Proteomes" id="UP000000503"/>
    </source>
</evidence>
<feature type="transmembrane region" description="Helical" evidence="4">
    <location>
        <begin position="153"/>
        <end position="175"/>
    </location>
</feature>
<dbReference type="eggNOG" id="COG2203">
    <property type="taxonomic scope" value="Bacteria"/>
</dbReference>